<name>W0SJG8_9PROT</name>
<organism evidence="3 4">
    <name type="scientific">Sulfuritalea hydrogenivorans sk43H</name>
    <dbReference type="NCBI Taxonomy" id="1223802"/>
    <lineage>
        <taxon>Bacteria</taxon>
        <taxon>Pseudomonadati</taxon>
        <taxon>Pseudomonadota</taxon>
        <taxon>Betaproteobacteria</taxon>
        <taxon>Nitrosomonadales</taxon>
        <taxon>Sterolibacteriaceae</taxon>
        <taxon>Sulfuritalea</taxon>
    </lineage>
</organism>
<dbReference type="InterPro" id="IPR002201">
    <property type="entry name" value="Glyco_trans_9"/>
</dbReference>
<evidence type="ECO:0000256" key="2">
    <source>
        <dbReference type="ARBA" id="ARBA00022679"/>
    </source>
</evidence>
<dbReference type="Gene3D" id="3.40.50.2000">
    <property type="entry name" value="Glycogen Phosphorylase B"/>
    <property type="match status" value="2"/>
</dbReference>
<dbReference type="RefSeq" id="WP_041101107.1">
    <property type="nucleotide sequence ID" value="NZ_AP012547.1"/>
</dbReference>
<sequence>MTPKSILVINVSRIGDTLLATPAIRALAVAWPEAAIDVLAHPGRMEVLLHLPFVRKVAAISKKTALFRGWGGLLAKPYDLALVYGNDEALIAYASRVAKRVAAFRQANARINSRLSVVVEPPSFQSDHSVRLALALPSALGVQPAGLRLSYTVTDAERTWATTTLARDLPDGATPLIGLQVASFPTKSYRDWPIESFMELCVRIRRDWPRAHFLIFGGSEEQQRTTALKARLGPAATLYAGRLSLRQTGALMSRLDIFIGVDTGPTHLMSSFDIPLVGLYHGFSRSELIAPLEHPCFYPVDHPLAGPECSTDASMADISVDRVWAAVQRALQDRATETRAP</sequence>
<keyword evidence="2" id="KW-0808">Transferase</keyword>
<dbReference type="SUPFAM" id="SSF53756">
    <property type="entry name" value="UDP-Glycosyltransferase/glycogen phosphorylase"/>
    <property type="match status" value="1"/>
</dbReference>
<keyword evidence="1" id="KW-0328">Glycosyltransferase</keyword>
<keyword evidence="4" id="KW-1185">Reference proteome</keyword>
<proteinExistence type="predicted"/>
<dbReference type="GO" id="GO:0005829">
    <property type="term" value="C:cytosol"/>
    <property type="evidence" value="ECO:0007669"/>
    <property type="project" value="TreeGrafter"/>
</dbReference>
<evidence type="ECO:0000313" key="4">
    <source>
        <dbReference type="Proteomes" id="UP000031637"/>
    </source>
</evidence>
<dbReference type="InterPro" id="IPR051199">
    <property type="entry name" value="LPS_LOS_Heptosyltrfase"/>
</dbReference>
<reference evidence="3 4" key="1">
    <citation type="journal article" date="2014" name="Syst. Appl. Microbiol.">
        <title>Complete genomes of freshwater sulfur oxidizers Sulfuricella denitrificans skB26 and Sulfuritalea hydrogenivorans sk43H: genetic insights into the sulfur oxidation pathway of betaproteobacteria.</title>
        <authorList>
            <person name="Watanabe T."/>
            <person name="Kojima H."/>
            <person name="Fukui M."/>
        </authorList>
    </citation>
    <scope>NUCLEOTIDE SEQUENCE [LARGE SCALE GENOMIC DNA]</scope>
    <source>
        <strain evidence="3">DSM22779</strain>
    </source>
</reference>
<evidence type="ECO:0000313" key="3">
    <source>
        <dbReference type="EMBL" id="BAO31299.1"/>
    </source>
</evidence>
<gene>
    <name evidence="3" type="ORF">SUTH_03529</name>
</gene>
<evidence type="ECO:0000256" key="1">
    <source>
        <dbReference type="ARBA" id="ARBA00022676"/>
    </source>
</evidence>
<dbReference type="Pfam" id="PF01075">
    <property type="entry name" value="Glyco_transf_9"/>
    <property type="match status" value="1"/>
</dbReference>
<dbReference type="HOGENOM" id="CLU_038371_0_0_4"/>
<dbReference type="STRING" id="1223802.SUTH_03529"/>
<dbReference type="GO" id="GO:0008713">
    <property type="term" value="F:ADP-heptose-lipopolysaccharide heptosyltransferase activity"/>
    <property type="evidence" value="ECO:0007669"/>
    <property type="project" value="TreeGrafter"/>
</dbReference>
<dbReference type="PANTHER" id="PTHR30160">
    <property type="entry name" value="TETRAACYLDISACCHARIDE 4'-KINASE-RELATED"/>
    <property type="match status" value="1"/>
</dbReference>
<dbReference type="CDD" id="cd03789">
    <property type="entry name" value="GT9_LPS_heptosyltransferase"/>
    <property type="match status" value="1"/>
</dbReference>
<protein>
    <submittedName>
        <fullName evidence="3">WalO protein</fullName>
    </submittedName>
</protein>
<dbReference type="OrthoDB" id="9797795at2"/>
<dbReference type="AlphaFoldDB" id="W0SJG8"/>
<dbReference type="GO" id="GO:0009244">
    <property type="term" value="P:lipopolysaccharide core region biosynthetic process"/>
    <property type="evidence" value="ECO:0007669"/>
    <property type="project" value="TreeGrafter"/>
</dbReference>
<dbReference type="KEGG" id="shd:SUTH_03529"/>
<dbReference type="Proteomes" id="UP000031637">
    <property type="component" value="Chromosome"/>
</dbReference>
<accession>W0SJG8</accession>
<dbReference type="EMBL" id="AP012547">
    <property type="protein sequence ID" value="BAO31299.1"/>
    <property type="molecule type" value="Genomic_DNA"/>
</dbReference>